<dbReference type="OrthoDB" id="769871at2759"/>
<keyword evidence="4" id="KW-1185">Reference proteome</keyword>
<gene>
    <name evidence="3" type="ORF">BAE44_0012477</name>
</gene>
<name>A0A1E5VMZ6_9POAL</name>
<feature type="domain" description="DUF4220" evidence="2">
    <location>
        <begin position="23"/>
        <end position="137"/>
    </location>
</feature>
<dbReference type="PANTHER" id="PTHR31325">
    <property type="entry name" value="OS01G0798800 PROTEIN-RELATED"/>
    <property type="match status" value="1"/>
</dbReference>
<dbReference type="STRING" id="888268.A0A1E5VMZ6"/>
<accession>A0A1E5VMZ6</accession>
<sequence>MGNIGATTTPAGPGGGGSSNDDAGSPPIIFAFWTPFLLLHLGGPDTITAYSVEDNELCNRHLVGLLFELFSAAVIISCSLPDNPMITATFLVIHRRRNQVRRAHLLHPSINSSSTESLGDSILGLPEPGPNYAKLYHVGVGLQGEGRPAAGRDHHP</sequence>
<feature type="region of interest" description="Disordered" evidence="1">
    <location>
        <begin position="1"/>
        <end position="20"/>
    </location>
</feature>
<protein>
    <recommendedName>
        <fullName evidence="2">DUF4220 domain-containing protein</fullName>
    </recommendedName>
</protein>
<proteinExistence type="predicted"/>
<evidence type="ECO:0000256" key="1">
    <source>
        <dbReference type="SAM" id="MobiDB-lite"/>
    </source>
</evidence>
<comment type="caution">
    <text evidence="3">The sequence shown here is derived from an EMBL/GenBank/DDBJ whole genome shotgun (WGS) entry which is preliminary data.</text>
</comment>
<organism evidence="3 4">
    <name type="scientific">Dichanthelium oligosanthes</name>
    <dbReference type="NCBI Taxonomy" id="888268"/>
    <lineage>
        <taxon>Eukaryota</taxon>
        <taxon>Viridiplantae</taxon>
        <taxon>Streptophyta</taxon>
        <taxon>Embryophyta</taxon>
        <taxon>Tracheophyta</taxon>
        <taxon>Spermatophyta</taxon>
        <taxon>Magnoliopsida</taxon>
        <taxon>Liliopsida</taxon>
        <taxon>Poales</taxon>
        <taxon>Poaceae</taxon>
        <taxon>PACMAD clade</taxon>
        <taxon>Panicoideae</taxon>
        <taxon>Panicodae</taxon>
        <taxon>Paniceae</taxon>
        <taxon>Dichantheliinae</taxon>
        <taxon>Dichanthelium</taxon>
    </lineage>
</organism>
<evidence type="ECO:0000313" key="4">
    <source>
        <dbReference type="Proteomes" id="UP000095767"/>
    </source>
</evidence>
<dbReference type="Proteomes" id="UP000095767">
    <property type="component" value="Unassembled WGS sequence"/>
</dbReference>
<dbReference type="AlphaFoldDB" id="A0A1E5VMZ6"/>
<evidence type="ECO:0000259" key="2">
    <source>
        <dbReference type="Pfam" id="PF13968"/>
    </source>
</evidence>
<evidence type="ECO:0000313" key="3">
    <source>
        <dbReference type="EMBL" id="OEL26503.1"/>
    </source>
</evidence>
<dbReference type="InterPro" id="IPR025315">
    <property type="entry name" value="DUF4220"/>
</dbReference>
<dbReference type="EMBL" id="LWDX02034524">
    <property type="protein sequence ID" value="OEL26503.1"/>
    <property type="molecule type" value="Genomic_DNA"/>
</dbReference>
<dbReference type="Pfam" id="PF13968">
    <property type="entry name" value="DUF4220"/>
    <property type="match status" value="1"/>
</dbReference>
<reference evidence="3 4" key="1">
    <citation type="submission" date="2016-09" db="EMBL/GenBank/DDBJ databases">
        <title>The draft genome of Dichanthelium oligosanthes: A C3 panicoid grass species.</title>
        <authorList>
            <person name="Studer A.J."/>
            <person name="Schnable J.C."/>
            <person name="Brutnell T.P."/>
        </authorList>
    </citation>
    <scope>NUCLEOTIDE SEQUENCE [LARGE SCALE GENOMIC DNA]</scope>
    <source>
        <strain evidence="4">cv. Kellogg 1175</strain>
        <tissue evidence="3">Leaf</tissue>
    </source>
</reference>
<feature type="compositionally biased region" description="Low complexity" evidence="1">
    <location>
        <begin position="1"/>
        <end position="11"/>
    </location>
</feature>